<evidence type="ECO:0000259" key="2">
    <source>
        <dbReference type="Pfam" id="PF01757"/>
    </source>
</evidence>
<keyword evidence="1" id="KW-1133">Transmembrane helix</keyword>
<feature type="transmembrane region" description="Helical" evidence="1">
    <location>
        <begin position="337"/>
        <end position="359"/>
    </location>
</feature>
<feature type="transmembrane region" description="Helical" evidence="1">
    <location>
        <begin position="236"/>
        <end position="255"/>
    </location>
</feature>
<evidence type="ECO:0000313" key="3">
    <source>
        <dbReference type="EMBL" id="BCY27148.1"/>
    </source>
</evidence>
<reference evidence="3 4" key="1">
    <citation type="submission" date="2021-06" db="EMBL/GenBank/DDBJ databases">
        <title>Whole genome sequences of Flavobacterium sp. KK2020170 and assembly.</title>
        <authorList>
            <person name="Kitahara K."/>
            <person name="Miyoshi S."/>
            <person name="Uesaka K."/>
        </authorList>
    </citation>
    <scope>NUCLEOTIDE SEQUENCE [LARGE SCALE GENOMIC DNA]</scope>
    <source>
        <strain evidence="3 4">KK2020170</strain>
    </source>
</reference>
<organism evidence="3 4">
    <name type="scientific">Flavobacterium okayamense</name>
    <dbReference type="NCBI Taxonomy" id="2830782"/>
    <lineage>
        <taxon>Bacteria</taxon>
        <taxon>Pseudomonadati</taxon>
        <taxon>Bacteroidota</taxon>
        <taxon>Flavobacteriia</taxon>
        <taxon>Flavobacteriales</taxon>
        <taxon>Flavobacteriaceae</taxon>
        <taxon>Flavobacterium</taxon>
    </lineage>
</organism>
<proteinExistence type="predicted"/>
<keyword evidence="1" id="KW-0812">Transmembrane</keyword>
<feature type="transmembrane region" description="Helical" evidence="1">
    <location>
        <begin position="40"/>
        <end position="69"/>
    </location>
</feature>
<accession>A0ABN6HR11</accession>
<dbReference type="PANTHER" id="PTHR23028:SF53">
    <property type="entry name" value="ACYL_TRANSF_3 DOMAIN-CONTAINING PROTEIN"/>
    <property type="match status" value="1"/>
</dbReference>
<evidence type="ECO:0000256" key="1">
    <source>
        <dbReference type="SAM" id="Phobius"/>
    </source>
</evidence>
<gene>
    <name evidence="3" type="ORF">KK2020170_00160</name>
</gene>
<dbReference type="EMBL" id="AP024749">
    <property type="protein sequence ID" value="BCY27148.1"/>
    <property type="molecule type" value="Genomic_DNA"/>
</dbReference>
<keyword evidence="4" id="KW-1185">Reference proteome</keyword>
<name>A0ABN6HR11_9FLAO</name>
<keyword evidence="3" id="KW-0808">Transferase</keyword>
<dbReference type="InterPro" id="IPR050879">
    <property type="entry name" value="Acyltransferase_3"/>
</dbReference>
<sequence length="369" mass="44204">MSQQMQSSERIFGLDVVRAAAISFVVFSHLFYVVDSYNPTFIAISGVFGYFGVEVFFVLSGFLIGTILLKKYLKEDFNFSSIKTFLKRRWYRTLPAYYLVLLLNIILAIVFNYDFKGWWNYFLFIQNLFTYKIPFFRESWSLSVEEWTYLLVPFILFFGSKFFKISRKYSFLILTLSLIFIFHLFRYLAYLNLEIYEMDIWNTEIKSTVIYRIDAILFGFIIAWIHYFYKDFLHKIRVYLFIVAAHLFFLQFAVMNVLRFDLINTPLYFKVFYFTLTSTTVALGLPFFISWRQTFSFLRIPIEFVSKVSYSVYLLHYSIIAVLLKQSLLYLDIEISTVPLLVLYLSITLILSFLLYRFFEKPIMDLRDN</sequence>
<dbReference type="InterPro" id="IPR002656">
    <property type="entry name" value="Acyl_transf_3_dom"/>
</dbReference>
<feature type="transmembrane region" description="Helical" evidence="1">
    <location>
        <begin position="90"/>
        <end position="113"/>
    </location>
</feature>
<feature type="transmembrane region" description="Helical" evidence="1">
    <location>
        <begin position="209"/>
        <end position="229"/>
    </location>
</feature>
<dbReference type="RefSeq" id="WP_221258787.1">
    <property type="nucleotide sequence ID" value="NZ_AP024749.1"/>
</dbReference>
<keyword evidence="3" id="KW-0012">Acyltransferase</keyword>
<feature type="transmembrane region" description="Helical" evidence="1">
    <location>
        <begin position="170"/>
        <end position="189"/>
    </location>
</feature>
<feature type="transmembrane region" description="Helical" evidence="1">
    <location>
        <begin position="267"/>
        <end position="289"/>
    </location>
</feature>
<feature type="domain" description="Acyltransferase 3" evidence="2">
    <location>
        <begin position="13"/>
        <end position="357"/>
    </location>
</feature>
<dbReference type="Proteomes" id="UP000825258">
    <property type="component" value="Chromosome"/>
</dbReference>
<dbReference type="PANTHER" id="PTHR23028">
    <property type="entry name" value="ACETYLTRANSFERASE"/>
    <property type="match status" value="1"/>
</dbReference>
<feature type="transmembrane region" description="Helical" evidence="1">
    <location>
        <begin position="310"/>
        <end position="331"/>
    </location>
</feature>
<dbReference type="Pfam" id="PF01757">
    <property type="entry name" value="Acyl_transf_3"/>
    <property type="match status" value="1"/>
</dbReference>
<dbReference type="GO" id="GO:0016746">
    <property type="term" value="F:acyltransferase activity"/>
    <property type="evidence" value="ECO:0007669"/>
    <property type="project" value="UniProtKB-KW"/>
</dbReference>
<feature type="transmembrane region" description="Helical" evidence="1">
    <location>
        <begin position="12"/>
        <end position="34"/>
    </location>
</feature>
<protein>
    <submittedName>
        <fullName evidence="3">Acyltransferase</fullName>
    </submittedName>
</protein>
<keyword evidence="1" id="KW-0472">Membrane</keyword>
<evidence type="ECO:0000313" key="4">
    <source>
        <dbReference type="Proteomes" id="UP000825258"/>
    </source>
</evidence>